<dbReference type="EMBL" id="JBHSPA010000096">
    <property type="protein sequence ID" value="MFC5833662.1"/>
    <property type="molecule type" value="Genomic_DNA"/>
</dbReference>
<evidence type="ECO:0000313" key="1">
    <source>
        <dbReference type="EMBL" id="MFC5833662.1"/>
    </source>
</evidence>
<name>A0ABW1D7X3_9ACTN</name>
<dbReference type="Proteomes" id="UP001596058">
    <property type="component" value="Unassembled WGS sequence"/>
</dbReference>
<accession>A0ABW1D7X3</accession>
<gene>
    <name evidence="1" type="ORF">ACFPZ3_58305</name>
</gene>
<sequence>MDSESLAAVGLLAALGRASETLAELRHPFVRSERFSYFFPPAGVRVGATFMLPDGREVRFEVSMVASGGAFHVEGGIEAEDEKLLELPRKSVPGIHDGLAVFDDYMGEVAAPAARVIDRLLEEIV</sequence>
<reference evidence="2" key="1">
    <citation type="journal article" date="2019" name="Int. J. Syst. Evol. Microbiol.">
        <title>The Global Catalogue of Microorganisms (GCM) 10K type strain sequencing project: providing services to taxonomists for standard genome sequencing and annotation.</title>
        <authorList>
            <consortium name="The Broad Institute Genomics Platform"/>
            <consortium name="The Broad Institute Genome Sequencing Center for Infectious Disease"/>
            <person name="Wu L."/>
            <person name="Ma J."/>
        </authorList>
    </citation>
    <scope>NUCLEOTIDE SEQUENCE [LARGE SCALE GENOMIC DNA]</scope>
    <source>
        <strain evidence="2">CCUG 53903</strain>
    </source>
</reference>
<protein>
    <submittedName>
        <fullName evidence="1">Uncharacterized protein</fullName>
    </submittedName>
</protein>
<organism evidence="1 2">
    <name type="scientific">Nonomuraea insulae</name>
    <dbReference type="NCBI Taxonomy" id="1616787"/>
    <lineage>
        <taxon>Bacteria</taxon>
        <taxon>Bacillati</taxon>
        <taxon>Actinomycetota</taxon>
        <taxon>Actinomycetes</taxon>
        <taxon>Streptosporangiales</taxon>
        <taxon>Streptosporangiaceae</taxon>
        <taxon>Nonomuraea</taxon>
    </lineage>
</organism>
<comment type="caution">
    <text evidence="1">The sequence shown here is derived from an EMBL/GenBank/DDBJ whole genome shotgun (WGS) entry which is preliminary data.</text>
</comment>
<keyword evidence="2" id="KW-1185">Reference proteome</keyword>
<evidence type="ECO:0000313" key="2">
    <source>
        <dbReference type="Proteomes" id="UP001596058"/>
    </source>
</evidence>
<dbReference type="RefSeq" id="WP_379523085.1">
    <property type="nucleotide sequence ID" value="NZ_JBHSPA010000096.1"/>
</dbReference>
<proteinExistence type="predicted"/>